<accession>A0A0A8YDQ6</accession>
<organism evidence="1">
    <name type="scientific">Arundo donax</name>
    <name type="common">Giant reed</name>
    <name type="synonym">Donax arundinaceus</name>
    <dbReference type="NCBI Taxonomy" id="35708"/>
    <lineage>
        <taxon>Eukaryota</taxon>
        <taxon>Viridiplantae</taxon>
        <taxon>Streptophyta</taxon>
        <taxon>Embryophyta</taxon>
        <taxon>Tracheophyta</taxon>
        <taxon>Spermatophyta</taxon>
        <taxon>Magnoliopsida</taxon>
        <taxon>Liliopsida</taxon>
        <taxon>Poales</taxon>
        <taxon>Poaceae</taxon>
        <taxon>PACMAD clade</taxon>
        <taxon>Arundinoideae</taxon>
        <taxon>Arundineae</taxon>
        <taxon>Arundo</taxon>
    </lineage>
</organism>
<protein>
    <submittedName>
        <fullName evidence="1">Uncharacterized protein</fullName>
    </submittedName>
</protein>
<dbReference type="EMBL" id="GBRH01274202">
    <property type="protein sequence ID" value="JAD23693.1"/>
    <property type="molecule type" value="Transcribed_RNA"/>
</dbReference>
<dbReference type="AlphaFoldDB" id="A0A0A8YDQ6"/>
<evidence type="ECO:0000313" key="1">
    <source>
        <dbReference type="EMBL" id="JAD23693.1"/>
    </source>
</evidence>
<name>A0A0A8YDQ6_ARUDO</name>
<reference evidence="1" key="2">
    <citation type="journal article" date="2015" name="Data Brief">
        <title>Shoot transcriptome of the giant reed, Arundo donax.</title>
        <authorList>
            <person name="Barrero R.A."/>
            <person name="Guerrero F.D."/>
            <person name="Moolhuijzen P."/>
            <person name="Goolsby J.A."/>
            <person name="Tidwell J."/>
            <person name="Bellgard S.E."/>
            <person name="Bellgard M.I."/>
        </authorList>
    </citation>
    <scope>NUCLEOTIDE SEQUENCE</scope>
    <source>
        <tissue evidence="1">Shoot tissue taken approximately 20 cm above the soil surface</tissue>
    </source>
</reference>
<reference evidence="1" key="1">
    <citation type="submission" date="2014-09" db="EMBL/GenBank/DDBJ databases">
        <authorList>
            <person name="Magalhaes I.L.F."/>
            <person name="Oliveira U."/>
            <person name="Santos F.R."/>
            <person name="Vidigal T.H.D.A."/>
            <person name="Brescovit A.D."/>
            <person name="Santos A.J."/>
        </authorList>
    </citation>
    <scope>NUCLEOTIDE SEQUENCE</scope>
    <source>
        <tissue evidence="1">Shoot tissue taken approximately 20 cm above the soil surface</tissue>
    </source>
</reference>
<proteinExistence type="predicted"/>
<sequence>MEIDSGVPDLIYMSTYHQASLKNYQQRFFSRK</sequence>